<feature type="domain" description="Alpha galactosidase C-terminal" evidence="8">
    <location>
        <begin position="353"/>
        <end position="426"/>
    </location>
</feature>
<organism evidence="9 10">
    <name type="scientific">Pyricularia oryzae (strain 70-15 / ATCC MYA-4617 / FGSC 8958)</name>
    <name type="common">Rice blast fungus</name>
    <name type="synonym">Magnaporthe oryzae</name>
    <dbReference type="NCBI Taxonomy" id="242507"/>
    <lineage>
        <taxon>Eukaryota</taxon>
        <taxon>Fungi</taxon>
        <taxon>Dikarya</taxon>
        <taxon>Ascomycota</taxon>
        <taxon>Pezizomycotina</taxon>
        <taxon>Sordariomycetes</taxon>
        <taxon>Sordariomycetidae</taxon>
        <taxon>Magnaporthales</taxon>
        <taxon>Pyriculariaceae</taxon>
        <taxon>Pyricularia</taxon>
    </lineage>
</organism>
<dbReference type="Pfam" id="PF17801">
    <property type="entry name" value="Melibiase_C"/>
    <property type="match status" value="1"/>
</dbReference>
<dbReference type="CDD" id="cd04081">
    <property type="entry name" value="CBM35_galactosidase-like"/>
    <property type="match status" value="1"/>
</dbReference>
<evidence type="ECO:0000256" key="4">
    <source>
        <dbReference type="ARBA" id="ARBA00022729"/>
    </source>
</evidence>
<dbReference type="Pfam" id="PF16499">
    <property type="entry name" value="Melibiase_2"/>
    <property type="match status" value="1"/>
</dbReference>
<dbReference type="EC" id="3.2.1.22" evidence="3 7"/>
<evidence type="ECO:0000313" key="10">
    <source>
        <dbReference type="Proteomes" id="UP000009058"/>
    </source>
</evidence>
<dbReference type="Gene3D" id="2.60.40.1180">
    <property type="entry name" value="Golgi alpha-mannosidase II"/>
    <property type="match status" value="1"/>
</dbReference>
<keyword evidence="6 7" id="KW-0326">Glycosidase</keyword>
<keyword evidence="4" id="KW-0732">Signal</keyword>
<dbReference type="InterPro" id="IPR013780">
    <property type="entry name" value="Glyco_hydro_b"/>
</dbReference>
<dbReference type="SUPFAM" id="SSF51445">
    <property type="entry name" value="(Trans)glycosidases"/>
    <property type="match status" value="1"/>
</dbReference>
<dbReference type="GO" id="GO:0004557">
    <property type="term" value="F:alpha-galactosidase activity"/>
    <property type="evidence" value="ECO:0007669"/>
    <property type="project" value="UniProtKB-EC"/>
</dbReference>
<dbReference type="CDD" id="cd14792">
    <property type="entry name" value="GH27"/>
    <property type="match status" value="1"/>
</dbReference>
<dbReference type="InParanoid" id="G4MNI7"/>
<protein>
    <recommendedName>
        <fullName evidence="3 7">Alpha-galactosidase</fullName>
        <ecNumber evidence="3 7">3.2.1.22</ecNumber>
    </recommendedName>
    <alternativeName>
        <fullName evidence="7">Melibiase</fullName>
    </alternativeName>
</protein>
<dbReference type="InterPro" id="IPR013785">
    <property type="entry name" value="Aldolase_TIM"/>
</dbReference>
<dbReference type="KEGG" id="mgr:MGG_16425"/>
<dbReference type="FunFam" id="3.20.20.70:FF:000197">
    <property type="entry name" value="Alpha-galactosidase"/>
    <property type="match status" value="1"/>
</dbReference>
<dbReference type="OrthoDB" id="5795902at2759"/>
<dbReference type="PANTHER" id="PTHR11452">
    <property type="entry name" value="ALPHA-GALACTOSIDASE/ALPHA-N-ACETYLGALACTOSAMINIDASE"/>
    <property type="match status" value="1"/>
</dbReference>
<dbReference type="Gene3D" id="2.60.120.260">
    <property type="entry name" value="Galactose-binding domain-like"/>
    <property type="match status" value="1"/>
</dbReference>
<dbReference type="OMA" id="NDIYNGW"/>
<dbReference type="InterPro" id="IPR041233">
    <property type="entry name" value="Melibiase_C"/>
</dbReference>
<proteinExistence type="inferred from homology"/>
<evidence type="ECO:0000256" key="1">
    <source>
        <dbReference type="ARBA" id="ARBA00001255"/>
    </source>
</evidence>
<dbReference type="PANTHER" id="PTHR11452:SF75">
    <property type="entry name" value="ALPHA-GALACTOSIDASE MEL1"/>
    <property type="match status" value="1"/>
</dbReference>
<dbReference type="PRINTS" id="PR00740">
    <property type="entry name" value="GLHYDRLASE27"/>
</dbReference>
<dbReference type="AlphaFoldDB" id="G4MNI7"/>
<dbReference type="SMR" id="G4MNI7"/>
<comment type="similarity">
    <text evidence="2 7">Belongs to the glycosyl hydrolase 27 family.</text>
</comment>
<dbReference type="GO" id="GO:0005975">
    <property type="term" value="P:carbohydrate metabolic process"/>
    <property type="evidence" value="ECO:0007669"/>
    <property type="project" value="InterPro"/>
</dbReference>
<dbReference type="InterPro" id="IPR017853">
    <property type="entry name" value="GH"/>
</dbReference>
<sequence length="583" mass="64167">MSTGQVLFHHNYRYYVLCPFDKSLFNVSHKLLYPLTPRFKMSRLLALAATSLTLVVATPPMGWNSYNHYNCLPTEDDIKQSAQGIVDLGFADLGYNIVTTDCGWNGRDRDEQGRQQWNATLFPSGGKALGDFIHSLGLKFGLYSGAGYFQCGSTDLPASLGFEEIDSKSFAEWGGDTLKYDNCYSTSRTVMVDSDSAEAKSPERFLKMGRLLKESGRQIDYFLCQWGIGENVPEWQVATTVGKSWRMSNDIYNGWRSIWRITNQVIPHAKHTREGSYADMDMLTVGLGAMSYDEERFHFGMWSMMKSPLHIGAPIDKSITSQESLDIMANKEVIAINQDPLSEAAQLALRNTEGEWDVWIGNLSEDRKIVGVANWRNESQSVALDLSFLGIGSADARDVWAASDLGSISGTRQVELKGHELKLLILSNVQKAADAPSSAGYYPVTAAQITAPAVLRSCADRGARDCLPVGQKVGDVNGDAKIAFRNVTVSAAGKKYVGVDFINYDYAFGTAWGWGTNTRNMTISVNGNPATRWAFPLAGNDWFETGRLTIELDGFKAGENGVVFAAQANSGFAPDLVGIEVYE</sequence>
<keyword evidence="5 7" id="KW-0378">Hydrolase</keyword>
<dbReference type="VEuPathDB" id="FungiDB:MGG_16425"/>
<evidence type="ECO:0000259" key="8">
    <source>
        <dbReference type="Pfam" id="PF17801"/>
    </source>
</evidence>
<dbReference type="HOGENOM" id="CLU_013093_3_0_1"/>
<evidence type="ECO:0000256" key="6">
    <source>
        <dbReference type="ARBA" id="ARBA00023295"/>
    </source>
</evidence>
<gene>
    <name evidence="9" type="ORF">MGG_16425</name>
</gene>
<keyword evidence="7" id="KW-1015">Disulfide bond</keyword>
<comment type="catalytic activity">
    <reaction evidence="1 7">
        <text>Hydrolysis of terminal, non-reducing alpha-D-galactose residues in alpha-D-galactosides, including galactose oligosaccharides, galactomannans and galactolipids.</text>
        <dbReference type="EC" id="3.2.1.22"/>
    </reaction>
</comment>
<reference evidence="9 10" key="1">
    <citation type="journal article" date="2005" name="Nature">
        <title>The genome sequence of the rice blast fungus Magnaporthe grisea.</title>
        <authorList>
            <person name="Dean R.A."/>
            <person name="Talbot N.J."/>
            <person name="Ebbole D.J."/>
            <person name="Farman M.L."/>
            <person name="Mitchell T.K."/>
            <person name="Orbach M.J."/>
            <person name="Thon M."/>
            <person name="Kulkarni R."/>
            <person name="Xu J.R."/>
            <person name="Pan H."/>
            <person name="Read N.D."/>
            <person name="Lee Y.H."/>
            <person name="Carbone I."/>
            <person name="Brown D."/>
            <person name="Oh Y.Y."/>
            <person name="Donofrio N."/>
            <person name="Jeong J.S."/>
            <person name="Soanes D.M."/>
            <person name="Djonovic S."/>
            <person name="Kolomiets E."/>
            <person name="Rehmeyer C."/>
            <person name="Li W."/>
            <person name="Harding M."/>
            <person name="Kim S."/>
            <person name="Lebrun M.H."/>
            <person name="Bohnert H."/>
            <person name="Coughlan S."/>
            <person name="Butler J."/>
            <person name="Calvo S."/>
            <person name="Ma L.J."/>
            <person name="Nicol R."/>
            <person name="Purcell S."/>
            <person name="Nusbaum C."/>
            <person name="Galagan J.E."/>
            <person name="Birren B.W."/>
        </authorList>
    </citation>
    <scope>NUCLEOTIDE SEQUENCE [LARGE SCALE GENOMIC DNA]</scope>
    <source>
        <strain evidence="10">70-15 / ATCC MYA-4617 / FGSC 8958</strain>
    </source>
</reference>
<evidence type="ECO:0000256" key="5">
    <source>
        <dbReference type="ARBA" id="ARBA00022801"/>
    </source>
</evidence>
<evidence type="ECO:0000313" key="9">
    <source>
        <dbReference type="EMBL" id="EHA57893.1"/>
    </source>
</evidence>
<evidence type="ECO:0000256" key="2">
    <source>
        <dbReference type="ARBA" id="ARBA00009743"/>
    </source>
</evidence>
<dbReference type="SUPFAM" id="SSF51011">
    <property type="entry name" value="Glycosyl hydrolase domain"/>
    <property type="match status" value="1"/>
</dbReference>
<evidence type="ECO:0000256" key="7">
    <source>
        <dbReference type="RuleBase" id="RU361168"/>
    </source>
</evidence>
<dbReference type="Gene3D" id="3.20.20.70">
    <property type="entry name" value="Aldolase class I"/>
    <property type="match status" value="1"/>
</dbReference>
<dbReference type="RefSeq" id="XP_003710505.1">
    <property type="nucleotide sequence ID" value="XM_003710457.1"/>
</dbReference>
<dbReference type="Proteomes" id="UP000009058">
    <property type="component" value="Chromosome 1"/>
</dbReference>
<dbReference type="STRING" id="242507.G4MNI7"/>
<dbReference type="EMBL" id="CM001231">
    <property type="protein sequence ID" value="EHA57893.1"/>
    <property type="molecule type" value="Genomic_DNA"/>
</dbReference>
<keyword evidence="10" id="KW-1185">Reference proteome</keyword>
<dbReference type="GeneID" id="12986361"/>
<dbReference type="InterPro" id="IPR002241">
    <property type="entry name" value="Glyco_hydro_27"/>
</dbReference>
<dbReference type="eggNOG" id="KOG2366">
    <property type="taxonomic scope" value="Eukaryota"/>
</dbReference>
<reference key="2">
    <citation type="submission" date="2011-05" db="EMBL/GenBank/DDBJ databases">
        <title>The Genome Sequence of Magnaporthe oryzae 70-15.</title>
        <authorList>
            <consortium name="The Broad Institute Genome Sequencing Platform"/>
            <person name="Ma L.-J."/>
            <person name="Dead R."/>
            <person name="Young S.K."/>
            <person name="Zeng Q."/>
            <person name="Gargeya S."/>
            <person name="Fitzgerald M."/>
            <person name="Haas B."/>
            <person name="Abouelleil A."/>
            <person name="Alvarado L."/>
            <person name="Arachchi H.M."/>
            <person name="Berlin A."/>
            <person name="Brown A."/>
            <person name="Chapman S.B."/>
            <person name="Chen Z."/>
            <person name="Dunbar C."/>
            <person name="Freedman E."/>
            <person name="Gearin G."/>
            <person name="Gellesch M."/>
            <person name="Goldberg J."/>
            <person name="Griggs A."/>
            <person name="Gujja S."/>
            <person name="Heiman D."/>
            <person name="Howarth C."/>
            <person name="Larson L."/>
            <person name="Lui A."/>
            <person name="MacDonald P.J.P."/>
            <person name="Mehta T."/>
            <person name="Montmayeur A."/>
            <person name="Murphy C."/>
            <person name="Neiman D."/>
            <person name="Pearson M."/>
            <person name="Priest M."/>
            <person name="Roberts A."/>
            <person name="Saif S."/>
            <person name="Shea T."/>
            <person name="Shenoy N."/>
            <person name="Sisk P."/>
            <person name="Stolte C."/>
            <person name="Sykes S."/>
            <person name="Yandava C."/>
            <person name="Wortman J."/>
            <person name="Nusbaum C."/>
            <person name="Birren B."/>
        </authorList>
    </citation>
    <scope>NUCLEOTIDE SEQUENCE</scope>
    <source>
        <strain>70-15</strain>
    </source>
</reference>
<evidence type="ECO:0000256" key="3">
    <source>
        <dbReference type="ARBA" id="ARBA00012755"/>
    </source>
</evidence>
<accession>G4MNI7</accession>
<name>G4MNI7_PYRO7</name>